<proteinExistence type="inferred from homology"/>
<dbReference type="InterPro" id="IPR015510">
    <property type="entry name" value="PGRP"/>
</dbReference>
<keyword evidence="4" id="KW-0472">Membrane</keyword>
<keyword evidence="4" id="KW-0812">Transmembrane</keyword>
<keyword evidence="6" id="KW-1185">Reference proteome</keyword>
<dbReference type="Gene3D" id="3.40.80.10">
    <property type="entry name" value="Peptidoglycan recognition protein-like"/>
    <property type="match status" value="1"/>
</dbReference>
<dbReference type="SUPFAM" id="SSF55846">
    <property type="entry name" value="N-acetylmuramoyl-L-alanine amidase-like"/>
    <property type="match status" value="1"/>
</dbReference>
<dbReference type="Proteomes" id="UP000322000">
    <property type="component" value="Chromosome 1"/>
</dbReference>
<dbReference type="InterPro" id="IPR036505">
    <property type="entry name" value="Amidase/PGRP_sf"/>
</dbReference>
<comment type="similarity">
    <text evidence="1">Belongs to the N-acetylmuramoyl-L-alanine amidase 2 family.</text>
</comment>
<evidence type="ECO:0000256" key="4">
    <source>
        <dbReference type="SAM" id="Phobius"/>
    </source>
</evidence>
<evidence type="ECO:0000256" key="2">
    <source>
        <dbReference type="ARBA" id="ARBA00022588"/>
    </source>
</evidence>
<sequence>MWNEGDARHELRDHEVSMGRTSGSSEVVVMDERVLEAAARAQPALTNINVTKSSRLHIGPKFVSVTQNVDNTEVVKGRILGLELVSPQNSKRLRCSIAVFVCWAFVVVSALTFFIFYFALAKQVKRLDLDIKEKWYLRRGDWQAMPDYGIELLELPVPNVLIGHSAMDQCTDRYSCIKDVLEIQRDHQRRGWNDIGPNFLVGVNGLVFEGRGGNVQGAMVKSWNRNGISVMFLGNYQVSETSQVQFDHIKVLLNELVRKEVLRPNYVVYGHCQVTGSIISPGKYVMDELHNLEHWNPANKTTCIR</sequence>
<protein>
    <submittedName>
        <fullName evidence="7">Peptidoglycan-recognition protein SB2-like isoform X3</fullName>
    </submittedName>
</protein>
<dbReference type="GO" id="GO:0008270">
    <property type="term" value="F:zinc ion binding"/>
    <property type="evidence" value="ECO:0007669"/>
    <property type="project" value="InterPro"/>
</dbReference>
<feature type="domain" description="Peptidoglycan recognition protein family" evidence="5">
    <location>
        <begin position="137"/>
        <end position="275"/>
    </location>
</feature>
<dbReference type="GO" id="GO:0045087">
    <property type="term" value="P:innate immune response"/>
    <property type="evidence" value="ECO:0007669"/>
    <property type="project" value="UniProtKB-KW"/>
</dbReference>
<dbReference type="InterPro" id="IPR006619">
    <property type="entry name" value="PGRP_domain_met/bac"/>
</dbReference>
<evidence type="ECO:0000256" key="3">
    <source>
        <dbReference type="ARBA" id="ARBA00022859"/>
    </source>
</evidence>
<keyword evidence="4" id="KW-1133">Transmembrane helix</keyword>
<evidence type="ECO:0000313" key="6">
    <source>
        <dbReference type="Proteomes" id="UP000322000"/>
    </source>
</evidence>
<evidence type="ECO:0000259" key="5">
    <source>
        <dbReference type="SMART" id="SM00701"/>
    </source>
</evidence>
<dbReference type="GeneID" id="113501792"/>
<evidence type="ECO:0000256" key="1">
    <source>
        <dbReference type="ARBA" id="ARBA00007553"/>
    </source>
</evidence>
<dbReference type="AlphaFoldDB" id="A0A7E5WEE6"/>
<dbReference type="CDD" id="cd06583">
    <property type="entry name" value="PGRP"/>
    <property type="match status" value="1"/>
</dbReference>
<accession>A0A7E5WEE6</accession>
<evidence type="ECO:0000313" key="7">
    <source>
        <dbReference type="RefSeq" id="XP_026739039.1"/>
    </source>
</evidence>
<dbReference type="GO" id="GO:0008745">
    <property type="term" value="F:N-acetylmuramoyl-L-alanine amidase activity"/>
    <property type="evidence" value="ECO:0007669"/>
    <property type="project" value="InterPro"/>
</dbReference>
<dbReference type="SMART" id="SM00701">
    <property type="entry name" value="PGRP"/>
    <property type="match status" value="1"/>
</dbReference>
<name>A0A7E5WEE6_TRINI</name>
<dbReference type="PANTHER" id="PTHR11022:SF41">
    <property type="entry name" value="PEPTIDOGLYCAN-RECOGNITION PROTEIN LC-RELATED"/>
    <property type="match status" value="1"/>
</dbReference>
<gene>
    <name evidence="7" type="primary">LOC113501792</name>
</gene>
<feature type="transmembrane region" description="Helical" evidence="4">
    <location>
        <begin position="97"/>
        <end position="120"/>
    </location>
</feature>
<keyword evidence="2" id="KW-0399">Innate immunity</keyword>
<dbReference type="RefSeq" id="XP_026739039.1">
    <property type="nucleotide sequence ID" value="XM_026883238.1"/>
</dbReference>
<dbReference type="Pfam" id="PF01510">
    <property type="entry name" value="Amidase_2"/>
    <property type="match status" value="1"/>
</dbReference>
<dbReference type="GO" id="GO:0009253">
    <property type="term" value="P:peptidoglycan catabolic process"/>
    <property type="evidence" value="ECO:0007669"/>
    <property type="project" value="InterPro"/>
</dbReference>
<keyword evidence="3" id="KW-0391">Immunity</keyword>
<reference evidence="7" key="1">
    <citation type="submission" date="2025-08" db="UniProtKB">
        <authorList>
            <consortium name="RefSeq"/>
        </authorList>
    </citation>
    <scope>IDENTIFICATION</scope>
</reference>
<dbReference type="PANTHER" id="PTHR11022">
    <property type="entry name" value="PEPTIDOGLYCAN RECOGNITION PROTEIN"/>
    <property type="match status" value="1"/>
</dbReference>
<organism evidence="6 7">
    <name type="scientific">Trichoplusia ni</name>
    <name type="common">Cabbage looper</name>
    <dbReference type="NCBI Taxonomy" id="7111"/>
    <lineage>
        <taxon>Eukaryota</taxon>
        <taxon>Metazoa</taxon>
        <taxon>Ecdysozoa</taxon>
        <taxon>Arthropoda</taxon>
        <taxon>Hexapoda</taxon>
        <taxon>Insecta</taxon>
        <taxon>Pterygota</taxon>
        <taxon>Neoptera</taxon>
        <taxon>Endopterygota</taxon>
        <taxon>Lepidoptera</taxon>
        <taxon>Glossata</taxon>
        <taxon>Ditrysia</taxon>
        <taxon>Noctuoidea</taxon>
        <taxon>Noctuidae</taxon>
        <taxon>Plusiinae</taxon>
        <taxon>Trichoplusia</taxon>
    </lineage>
</organism>
<dbReference type="InterPro" id="IPR002502">
    <property type="entry name" value="Amidase_domain"/>
</dbReference>